<evidence type="ECO:0000259" key="1">
    <source>
        <dbReference type="PROSITE" id="PS50181"/>
    </source>
</evidence>
<dbReference type="HOGENOM" id="CLU_047750_0_0_1"/>
<gene>
    <name evidence="2" type="ORF">CSUB01_11510</name>
</gene>
<dbReference type="Proteomes" id="UP000027238">
    <property type="component" value="Unassembled WGS sequence"/>
</dbReference>
<evidence type="ECO:0000313" key="2">
    <source>
        <dbReference type="EMBL" id="KDN59854.1"/>
    </source>
</evidence>
<proteinExistence type="predicted"/>
<dbReference type="eggNOG" id="ENOG502RMC8">
    <property type="taxonomic scope" value="Eukaryota"/>
</dbReference>
<dbReference type="PROSITE" id="PS50181">
    <property type="entry name" value="FBOX"/>
    <property type="match status" value="1"/>
</dbReference>
<accession>A0A066WWQ4</accession>
<reference evidence="3" key="1">
    <citation type="journal article" date="2014" name="Genome Announc.">
        <title>Draft genome sequence of Colletotrichum sublineola, a destructive pathogen of cultivated sorghum.</title>
        <authorList>
            <person name="Baroncelli R."/>
            <person name="Sanz-Martin J.M."/>
            <person name="Rech G.E."/>
            <person name="Sukno S.A."/>
            <person name="Thon M.R."/>
        </authorList>
    </citation>
    <scope>NUCLEOTIDE SEQUENCE [LARGE SCALE GENOMIC DNA]</scope>
    <source>
        <strain evidence="3">TX430BB</strain>
    </source>
</reference>
<keyword evidence="3" id="KW-1185">Reference proteome</keyword>
<organism evidence="2 3">
    <name type="scientific">Colletotrichum sublineola</name>
    <name type="common">Sorghum anthracnose fungus</name>
    <dbReference type="NCBI Taxonomy" id="1173701"/>
    <lineage>
        <taxon>Eukaryota</taxon>
        <taxon>Fungi</taxon>
        <taxon>Dikarya</taxon>
        <taxon>Ascomycota</taxon>
        <taxon>Pezizomycotina</taxon>
        <taxon>Sordariomycetes</taxon>
        <taxon>Hypocreomycetidae</taxon>
        <taxon>Glomerellales</taxon>
        <taxon>Glomerellaceae</taxon>
        <taxon>Colletotrichum</taxon>
        <taxon>Colletotrichum graminicola species complex</taxon>
    </lineage>
</organism>
<comment type="caution">
    <text evidence="2">The sequence shown here is derived from an EMBL/GenBank/DDBJ whole genome shotgun (WGS) entry which is preliminary data.</text>
</comment>
<feature type="domain" description="F-box" evidence="1">
    <location>
        <begin position="1"/>
        <end position="53"/>
    </location>
</feature>
<dbReference type="OrthoDB" id="4191831at2759"/>
<dbReference type="AlphaFoldDB" id="A0A066WWQ4"/>
<protein>
    <recommendedName>
        <fullName evidence="1">F-box domain-containing protein</fullName>
    </recommendedName>
</protein>
<dbReference type="EMBL" id="JMSE01001586">
    <property type="protein sequence ID" value="KDN59854.1"/>
    <property type="molecule type" value="Genomic_DNA"/>
</dbReference>
<dbReference type="OMA" id="FTWPAAH"/>
<sequence length="447" mass="51020">MVSLTDFPAELLGQIFRGLPQADLASLCKTQSTLRKAAVPLLYENIHFLWTEKNTPPIIQFLKSILISPDLALHIRHLKLLGDTFWWSWRSPTPKIPVDTDSISPLISAIKSLCLPYESSWVEQLHAGSMDAFIALLFTRVPKLRSLHMDANFTKDARLFSNVLRSALYDRDGAGLPVFKDIHTVVFRGSYDRSSVVQSSTTENALPLFYLPALRKLEVFVDTPKSGAIEWPISPPRLSNLTTLELHMLRETSLEQILRATPCLKSLTWHCIYKARMRSQGRWALIVNLDMVASALSHVKDTLENLQITVFVDEEHDRIIHESMEFRGDLRSLSTFQLKTLRMPWSFFMGLSKDRGLRIGQVVPKSVERLTLSEDFIMVPEFEWDEGEMMDQLLEYLGGLRRSGAQLRSLNLVSSKDEGFDWVIDGWNKRLSDACSDQDVEFGKIEH</sequence>
<dbReference type="InterPro" id="IPR001810">
    <property type="entry name" value="F-box_dom"/>
</dbReference>
<name>A0A066WWQ4_COLSU</name>
<evidence type="ECO:0000313" key="3">
    <source>
        <dbReference type="Proteomes" id="UP000027238"/>
    </source>
</evidence>